<evidence type="ECO:0000313" key="2">
    <source>
        <dbReference type="Proteomes" id="UP000256964"/>
    </source>
</evidence>
<reference evidence="1 2" key="1">
    <citation type="journal article" date="2018" name="Biotechnol. Biofuels">
        <title>Integrative visual omics of the white-rot fungus Polyporus brumalis exposes the biotechnological potential of its oxidative enzymes for delignifying raw plant biomass.</title>
        <authorList>
            <person name="Miyauchi S."/>
            <person name="Rancon A."/>
            <person name="Drula E."/>
            <person name="Hage H."/>
            <person name="Chaduli D."/>
            <person name="Favel A."/>
            <person name="Grisel S."/>
            <person name="Henrissat B."/>
            <person name="Herpoel-Gimbert I."/>
            <person name="Ruiz-Duenas F.J."/>
            <person name="Chevret D."/>
            <person name="Hainaut M."/>
            <person name="Lin J."/>
            <person name="Wang M."/>
            <person name="Pangilinan J."/>
            <person name="Lipzen A."/>
            <person name="Lesage-Meessen L."/>
            <person name="Navarro D."/>
            <person name="Riley R."/>
            <person name="Grigoriev I.V."/>
            <person name="Zhou S."/>
            <person name="Raouche S."/>
            <person name="Rosso M.N."/>
        </authorList>
    </citation>
    <scope>NUCLEOTIDE SEQUENCE [LARGE SCALE GENOMIC DNA]</scope>
    <source>
        <strain evidence="1 2">BRFM 1820</strain>
    </source>
</reference>
<dbReference type="AlphaFoldDB" id="A0A371CQ32"/>
<gene>
    <name evidence="1" type="ORF">OH76DRAFT_103402</name>
</gene>
<name>A0A371CQ32_9APHY</name>
<proteinExistence type="predicted"/>
<keyword evidence="2" id="KW-1185">Reference proteome</keyword>
<evidence type="ECO:0000313" key="1">
    <source>
        <dbReference type="EMBL" id="RDX42399.1"/>
    </source>
</evidence>
<protein>
    <submittedName>
        <fullName evidence="1">Uncharacterized protein</fullName>
    </submittedName>
</protein>
<dbReference type="Proteomes" id="UP000256964">
    <property type="component" value="Unassembled WGS sequence"/>
</dbReference>
<sequence>MHIMILAPCVTSPHPANGSQGSIAAGSVRARFRTCAAAKRVLGDGLPAAVMLGGCVTTGYVRILRHTYVLRSGRLGGQDEVRLDSETRCDARRNAEARAMRTQPRRRDETGVHRYRMHCAVLCPHTRIYRLRDRVRRQPESSRLCEREAAAVEVCKDVRPPHAPLVSLPVPAQCSKRCVSAVYKECVDSFS</sequence>
<dbReference type="EMBL" id="KZ857485">
    <property type="protein sequence ID" value="RDX42399.1"/>
    <property type="molecule type" value="Genomic_DNA"/>
</dbReference>
<organism evidence="1 2">
    <name type="scientific">Lentinus brumalis</name>
    <dbReference type="NCBI Taxonomy" id="2498619"/>
    <lineage>
        <taxon>Eukaryota</taxon>
        <taxon>Fungi</taxon>
        <taxon>Dikarya</taxon>
        <taxon>Basidiomycota</taxon>
        <taxon>Agaricomycotina</taxon>
        <taxon>Agaricomycetes</taxon>
        <taxon>Polyporales</taxon>
        <taxon>Polyporaceae</taxon>
        <taxon>Lentinus</taxon>
    </lineage>
</organism>
<accession>A0A371CQ32</accession>